<feature type="domain" description="DNA helicase Pif1-like DEAD-box helicase" evidence="2">
    <location>
        <begin position="538"/>
        <end position="587"/>
    </location>
</feature>
<keyword evidence="1" id="KW-0547">Nucleotide-binding</keyword>
<organism evidence="5 6">
    <name type="scientific">Arachis hypogaea</name>
    <name type="common">Peanut</name>
    <dbReference type="NCBI Taxonomy" id="3818"/>
    <lineage>
        <taxon>Eukaryota</taxon>
        <taxon>Viridiplantae</taxon>
        <taxon>Streptophyta</taxon>
        <taxon>Embryophyta</taxon>
        <taxon>Tracheophyta</taxon>
        <taxon>Spermatophyta</taxon>
        <taxon>Magnoliopsida</taxon>
        <taxon>eudicotyledons</taxon>
        <taxon>Gunneridae</taxon>
        <taxon>Pentapetalae</taxon>
        <taxon>rosids</taxon>
        <taxon>fabids</taxon>
        <taxon>Fabales</taxon>
        <taxon>Fabaceae</taxon>
        <taxon>Papilionoideae</taxon>
        <taxon>50 kb inversion clade</taxon>
        <taxon>dalbergioids sensu lato</taxon>
        <taxon>Dalbergieae</taxon>
        <taxon>Pterocarpus clade</taxon>
        <taxon>Arachis</taxon>
    </lineage>
</organism>
<dbReference type="InterPro" id="IPR027417">
    <property type="entry name" value="P-loop_NTPase"/>
</dbReference>
<dbReference type="EMBL" id="SDMP01000019">
    <property type="protein sequence ID" value="RYQ89627.1"/>
    <property type="molecule type" value="Genomic_DNA"/>
</dbReference>
<keyword evidence="1" id="KW-0233">DNA recombination</keyword>
<comment type="cofactor">
    <cofactor evidence="1">
        <name>Mg(2+)</name>
        <dbReference type="ChEBI" id="CHEBI:18420"/>
    </cofactor>
</comment>
<dbReference type="EC" id="5.6.2.3" evidence="1"/>
<dbReference type="GO" id="GO:0000723">
    <property type="term" value="P:telomere maintenance"/>
    <property type="evidence" value="ECO:0007669"/>
    <property type="project" value="InterPro"/>
</dbReference>
<accession>A0A444XIX5</accession>
<dbReference type="GO" id="GO:0006310">
    <property type="term" value="P:DNA recombination"/>
    <property type="evidence" value="ECO:0007669"/>
    <property type="project" value="UniProtKB-KW"/>
</dbReference>
<keyword evidence="1" id="KW-0067">ATP-binding</keyword>
<dbReference type="Proteomes" id="UP000289738">
    <property type="component" value="Chromosome B09"/>
</dbReference>
<sequence>MHLEGSSILLHSRRLFQQFLVDSYTMIESEHLRYLRNNQPKLRVNKYNSLHESLVRGEANAILSGQRIILPSSFTGGPRYMFNNCKDAFAICKYFGYPSYFITITCNPKWDEIKRLLHGTVLKAEDRLDIASRIFSIKLDELISDFKNERFFGNIFAYVCTVEFQKRGLPHAHILLFMQPQYKPKSPDDIDRVISAEIPDKTNMPRLYAAVEKFMVHGPCGRHNISSPCMINGRCSKFFPKPFSNRTIIDEGGFPKYKRLDNGHTITKKNAVLDNSYIVPYNPDLLLKYGCHINVEHTCQTSSIKYLFKYVRKGNDRVTASFYQTSGDGSLQQVVDEIRNYYNCRYISACEAAWWIFGYEIQLKEPAVIRLPFHLPDEQPVVFKDHENIADVIQRVDGKVTKLAAWMLANREYPFARSLTYSEFPTKFVWNDDSCMWFPRKQGFSIGRLTHVPRGNGEDYYMRILLNIQRGCMSFTDLRTVDGVQCYQQLSEYLLYSHRISTLNPDIQLSDDQLLNMTLSKVEMMLQANGRSLREFNGKTFLYRALSAAIRAKGEIVLNVASSGIASLLLPKGRTAHSRIGDGLEGDSIDGESEVNIPEEILIKDNADGFDNIIRFVYPGILTNLQQSTFFKERTILAPTLDVVHEINNHIMKHIEADEKVYLSSDSMYVEEGSMESELDTFTPNVLNAINCSGLRPHELILKVGVPVMLLRNIDQFNGLCNGTRLQIPKKAIFIGHLICNGH</sequence>
<evidence type="ECO:0000259" key="2">
    <source>
        <dbReference type="Pfam" id="PF05970"/>
    </source>
</evidence>
<evidence type="ECO:0000313" key="6">
    <source>
        <dbReference type="Proteomes" id="UP000289738"/>
    </source>
</evidence>
<dbReference type="PANTHER" id="PTHR10492">
    <property type="match status" value="1"/>
</dbReference>
<comment type="caution">
    <text evidence="5">The sequence shown here is derived from an EMBL/GenBank/DDBJ whole genome shotgun (WGS) entry which is preliminary data.</text>
</comment>
<evidence type="ECO:0000256" key="1">
    <source>
        <dbReference type="RuleBase" id="RU363044"/>
    </source>
</evidence>
<name>A0A444XIX5_ARAHY</name>
<comment type="catalytic activity">
    <reaction evidence="1">
        <text>ATP + H2O = ADP + phosphate + H(+)</text>
        <dbReference type="Rhea" id="RHEA:13065"/>
        <dbReference type="ChEBI" id="CHEBI:15377"/>
        <dbReference type="ChEBI" id="CHEBI:15378"/>
        <dbReference type="ChEBI" id="CHEBI:30616"/>
        <dbReference type="ChEBI" id="CHEBI:43474"/>
        <dbReference type="ChEBI" id="CHEBI:456216"/>
        <dbReference type="EC" id="5.6.2.3"/>
    </reaction>
</comment>
<dbReference type="Pfam" id="PF05970">
    <property type="entry name" value="PIF1"/>
    <property type="match status" value="1"/>
</dbReference>
<gene>
    <name evidence="5" type="ORF">Ahy_B09g096172</name>
</gene>
<evidence type="ECO:0000313" key="5">
    <source>
        <dbReference type="EMBL" id="RYQ89627.1"/>
    </source>
</evidence>
<feature type="domain" description="DNA helicase Pif1-like 2B" evidence="4">
    <location>
        <begin position="687"/>
        <end position="728"/>
    </location>
</feature>
<protein>
    <recommendedName>
        <fullName evidence="1">ATP-dependent DNA helicase</fullName>
        <ecNumber evidence="1">5.6.2.3</ecNumber>
    </recommendedName>
</protein>
<feature type="domain" description="Helitron helicase-like" evidence="3">
    <location>
        <begin position="8"/>
        <end position="176"/>
    </location>
</feature>
<dbReference type="SUPFAM" id="SSF52540">
    <property type="entry name" value="P-loop containing nucleoside triphosphate hydrolases"/>
    <property type="match status" value="1"/>
</dbReference>
<dbReference type="PANTHER" id="PTHR10492:SF74">
    <property type="entry name" value="ATP-DEPENDENT DNA HELICASE"/>
    <property type="match status" value="1"/>
</dbReference>
<keyword evidence="6" id="KW-1185">Reference proteome</keyword>
<comment type="similarity">
    <text evidence="1">Belongs to the helicase family.</text>
</comment>
<dbReference type="InterPro" id="IPR010285">
    <property type="entry name" value="DNA_helicase_pif1-like_DEAD"/>
</dbReference>
<reference evidence="5 6" key="1">
    <citation type="submission" date="2019-01" db="EMBL/GenBank/DDBJ databases">
        <title>Sequencing of cultivated peanut Arachis hypogaea provides insights into genome evolution and oil improvement.</title>
        <authorList>
            <person name="Chen X."/>
        </authorList>
    </citation>
    <scope>NUCLEOTIDE SEQUENCE [LARGE SCALE GENOMIC DNA]</scope>
    <source>
        <strain evidence="6">cv. Fuhuasheng</strain>
        <tissue evidence="5">Leaves</tissue>
    </source>
</reference>
<dbReference type="Pfam" id="PF14214">
    <property type="entry name" value="Helitron_like_N"/>
    <property type="match status" value="1"/>
</dbReference>
<evidence type="ECO:0000259" key="4">
    <source>
        <dbReference type="Pfam" id="PF21530"/>
    </source>
</evidence>
<dbReference type="GO" id="GO:0006281">
    <property type="term" value="P:DNA repair"/>
    <property type="evidence" value="ECO:0007669"/>
    <property type="project" value="UniProtKB-KW"/>
</dbReference>
<dbReference type="Pfam" id="PF21530">
    <property type="entry name" value="Pif1_2B_dom"/>
    <property type="match status" value="1"/>
</dbReference>
<dbReference type="GO" id="GO:0016887">
    <property type="term" value="F:ATP hydrolysis activity"/>
    <property type="evidence" value="ECO:0007669"/>
    <property type="project" value="RHEA"/>
</dbReference>
<keyword evidence="1" id="KW-0378">Hydrolase</keyword>
<keyword evidence="1" id="KW-0347">Helicase</keyword>
<dbReference type="InterPro" id="IPR049163">
    <property type="entry name" value="Pif1-like_2B_dom"/>
</dbReference>
<dbReference type="AlphaFoldDB" id="A0A444XIX5"/>
<proteinExistence type="inferred from homology"/>
<dbReference type="GO" id="GO:0005524">
    <property type="term" value="F:ATP binding"/>
    <property type="evidence" value="ECO:0007669"/>
    <property type="project" value="UniProtKB-KW"/>
</dbReference>
<keyword evidence="1" id="KW-0227">DNA damage</keyword>
<evidence type="ECO:0000259" key="3">
    <source>
        <dbReference type="Pfam" id="PF14214"/>
    </source>
</evidence>
<keyword evidence="1" id="KW-0234">DNA repair</keyword>
<dbReference type="GO" id="GO:0043139">
    <property type="term" value="F:5'-3' DNA helicase activity"/>
    <property type="evidence" value="ECO:0007669"/>
    <property type="project" value="UniProtKB-EC"/>
</dbReference>
<dbReference type="InterPro" id="IPR025476">
    <property type="entry name" value="Helitron_helicase-like"/>
</dbReference>
<dbReference type="STRING" id="3818.A0A444XIX5"/>